<reference evidence="2 3" key="1">
    <citation type="journal article" date="2016" name="Front. Microbiol.">
        <title>Comparative Genomics Analysis of Streptomyces Species Reveals Their Adaptation to the Marine Environment and Their Diversity at the Genomic Level.</title>
        <authorList>
            <person name="Tian X."/>
            <person name="Zhang Z."/>
            <person name="Yang T."/>
            <person name="Chen M."/>
            <person name="Li J."/>
            <person name="Chen F."/>
            <person name="Yang J."/>
            <person name="Li W."/>
            <person name="Zhang B."/>
            <person name="Zhang Z."/>
            <person name="Wu J."/>
            <person name="Zhang C."/>
            <person name="Long L."/>
            <person name="Xiao J."/>
        </authorList>
    </citation>
    <scope>NUCLEOTIDE SEQUENCE [LARGE SCALE GENOMIC DNA]</scope>
    <source>
        <strain evidence="2 3">SCSIO 02100</strain>
    </source>
</reference>
<evidence type="ECO:0008006" key="4">
    <source>
        <dbReference type="Google" id="ProtNLM"/>
    </source>
</evidence>
<evidence type="ECO:0000256" key="1">
    <source>
        <dbReference type="SAM" id="MobiDB-lite"/>
    </source>
</evidence>
<keyword evidence="3" id="KW-1185">Reference proteome</keyword>
<dbReference type="EMBL" id="LJGU01000123">
    <property type="protein sequence ID" value="OEV03120.1"/>
    <property type="molecule type" value="Genomic_DNA"/>
</dbReference>
<evidence type="ECO:0000313" key="2">
    <source>
        <dbReference type="EMBL" id="OEV03120.1"/>
    </source>
</evidence>
<protein>
    <recommendedName>
        <fullName evidence="4">Transferase</fullName>
    </recommendedName>
</protein>
<gene>
    <name evidence="2" type="ORF">AN216_13005</name>
</gene>
<evidence type="ECO:0000313" key="3">
    <source>
        <dbReference type="Proteomes" id="UP000176101"/>
    </source>
</evidence>
<name>A0A1E7KGP7_9ACTN</name>
<comment type="caution">
    <text evidence="2">The sequence shown here is derived from an EMBL/GenBank/DDBJ whole genome shotgun (WGS) entry which is preliminary data.</text>
</comment>
<accession>A0A1E7KGP7</accession>
<proteinExistence type="predicted"/>
<dbReference type="STRING" id="1075402.AN216_13005"/>
<dbReference type="AlphaFoldDB" id="A0A1E7KGP7"/>
<dbReference type="PATRIC" id="fig|1075402.3.peg.2819"/>
<organism evidence="2 3">
    <name type="scientific">Streptomyces oceani</name>
    <dbReference type="NCBI Taxonomy" id="1075402"/>
    <lineage>
        <taxon>Bacteria</taxon>
        <taxon>Bacillati</taxon>
        <taxon>Actinomycetota</taxon>
        <taxon>Actinomycetes</taxon>
        <taxon>Kitasatosporales</taxon>
        <taxon>Streptomycetaceae</taxon>
        <taxon>Streptomyces</taxon>
    </lineage>
</organism>
<dbReference type="Proteomes" id="UP000176101">
    <property type="component" value="Unassembled WGS sequence"/>
</dbReference>
<feature type="region of interest" description="Disordered" evidence="1">
    <location>
        <begin position="236"/>
        <end position="255"/>
    </location>
</feature>
<sequence>MNPPRRRGREAASPPPVWPVADCVADSAGGLTFDLTVHDGSAGRWDAALLLRVRPEGCGGGRGCVCAGARGAGGARGVRADGPGRRERAVDQQPEDVRLPLYPFGGTRLRATMPSTMTLDEGHWDAHVTLGDGLSWRLRTGRLDTRPLNERDPGSHRAWLGVRVPYAGAQGALAVRSWHRAPHAELARVRTSPAGLLLRGRLFGTRLGSAARMVAWPREPAGPAVTAAWRDPAATATPTTGATVDGHGTTTPHPAPEEAVTTLVRRTGDGAEFTATLSLDRLSAPPAEWDVWLLPNGSGQAVRPAWLLDDVPDKRPHVSYPAQHTRSALFSRSCREVTSSSL</sequence>